<evidence type="ECO:0000256" key="2">
    <source>
        <dbReference type="SAM" id="SignalP"/>
    </source>
</evidence>
<dbReference type="AlphaFoldDB" id="A0A9P5XV49"/>
<feature type="domain" description="DUF5648" evidence="3">
    <location>
        <begin position="189"/>
        <end position="288"/>
    </location>
</feature>
<gene>
    <name evidence="4" type="ORF">BDZ94DRAFT_145792</name>
</gene>
<dbReference type="Pfam" id="PF18885">
    <property type="entry name" value="DUF5648"/>
    <property type="match status" value="1"/>
</dbReference>
<dbReference type="Proteomes" id="UP000807353">
    <property type="component" value="Unassembled WGS sequence"/>
</dbReference>
<feature type="region of interest" description="Disordered" evidence="1">
    <location>
        <begin position="121"/>
        <end position="163"/>
    </location>
</feature>
<proteinExistence type="predicted"/>
<feature type="signal peptide" evidence="2">
    <location>
        <begin position="1"/>
        <end position="17"/>
    </location>
</feature>
<evidence type="ECO:0000313" key="5">
    <source>
        <dbReference type="Proteomes" id="UP000807353"/>
    </source>
</evidence>
<name>A0A9P5XV49_9AGAR</name>
<dbReference type="EMBL" id="MU150348">
    <property type="protein sequence ID" value="KAF9458178.1"/>
    <property type="molecule type" value="Genomic_DNA"/>
</dbReference>
<evidence type="ECO:0000313" key="4">
    <source>
        <dbReference type="EMBL" id="KAF9458178.1"/>
    </source>
</evidence>
<protein>
    <recommendedName>
        <fullName evidence="3">DUF5648 domain-containing protein</fullName>
    </recommendedName>
</protein>
<feature type="compositionally biased region" description="Low complexity" evidence="1">
    <location>
        <begin position="46"/>
        <end position="63"/>
    </location>
</feature>
<accession>A0A9P5XV49</accession>
<keyword evidence="5" id="KW-1185">Reference proteome</keyword>
<sequence>MKLGAFAIIVLVSHAVANPTPVMGGVFGRDLEVKVPDFHGSRGFTPPISSEPSGPFSPESPTSLQGPSSHVEPPNFPEHFGPGGSVKHPAHHPLPIDPNPHRPPYQSELAPCPYPYYPLPDSPGTLPHHRPPPPHHHQFYPPPSHHKHSPRHDPYRQPPHSKLSKCVGRGKVIPFQRRNSSKFSKSSRIGFIFPRPEVKTIAFYAFYNVKKSDWFYTSEAQEARNALNRRYRSRGIAGWIFADKLCGSVPLYRLYYEPKDDHYYTTSLEDARRAKKSGWSNDGAVGYIFD</sequence>
<feature type="chain" id="PRO_5040436588" description="DUF5648 domain-containing protein" evidence="2">
    <location>
        <begin position="18"/>
        <end position="290"/>
    </location>
</feature>
<feature type="compositionally biased region" description="Basic residues" evidence="1">
    <location>
        <begin position="127"/>
        <end position="150"/>
    </location>
</feature>
<comment type="caution">
    <text evidence="4">The sequence shown here is derived from an EMBL/GenBank/DDBJ whole genome shotgun (WGS) entry which is preliminary data.</text>
</comment>
<feature type="region of interest" description="Disordered" evidence="1">
    <location>
        <begin position="38"/>
        <end position="107"/>
    </location>
</feature>
<dbReference type="OrthoDB" id="9971254at2759"/>
<evidence type="ECO:0000256" key="1">
    <source>
        <dbReference type="SAM" id="MobiDB-lite"/>
    </source>
</evidence>
<evidence type="ECO:0000259" key="3">
    <source>
        <dbReference type="Pfam" id="PF18885"/>
    </source>
</evidence>
<organism evidence="4 5">
    <name type="scientific">Collybia nuda</name>
    <dbReference type="NCBI Taxonomy" id="64659"/>
    <lineage>
        <taxon>Eukaryota</taxon>
        <taxon>Fungi</taxon>
        <taxon>Dikarya</taxon>
        <taxon>Basidiomycota</taxon>
        <taxon>Agaricomycotina</taxon>
        <taxon>Agaricomycetes</taxon>
        <taxon>Agaricomycetidae</taxon>
        <taxon>Agaricales</taxon>
        <taxon>Tricholomatineae</taxon>
        <taxon>Clitocybaceae</taxon>
        <taxon>Collybia</taxon>
    </lineage>
</organism>
<reference evidence="4" key="1">
    <citation type="submission" date="2020-11" db="EMBL/GenBank/DDBJ databases">
        <authorList>
            <consortium name="DOE Joint Genome Institute"/>
            <person name="Ahrendt S."/>
            <person name="Riley R."/>
            <person name="Andreopoulos W."/>
            <person name="Labutti K."/>
            <person name="Pangilinan J."/>
            <person name="Ruiz-Duenas F.J."/>
            <person name="Barrasa J.M."/>
            <person name="Sanchez-Garcia M."/>
            <person name="Camarero S."/>
            <person name="Miyauchi S."/>
            <person name="Serrano A."/>
            <person name="Linde D."/>
            <person name="Babiker R."/>
            <person name="Drula E."/>
            <person name="Ayuso-Fernandez I."/>
            <person name="Pacheco R."/>
            <person name="Padilla G."/>
            <person name="Ferreira P."/>
            <person name="Barriuso J."/>
            <person name="Kellner H."/>
            <person name="Castanera R."/>
            <person name="Alfaro M."/>
            <person name="Ramirez L."/>
            <person name="Pisabarro A.G."/>
            <person name="Kuo A."/>
            <person name="Tritt A."/>
            <person name="Lipzen A."/>
            <person name="He G."/>
            <person name="Yan M."/>
            <person name="Ng V."/>
            <person name="Cullen D."/>
            <person name="Martin F."/>
            <person name="Rosso M.-N."/>
            <person name="Henrissat B."/>
            <person name="Hibbett D."/>
            <person name="Martinez A.T."/>
            <person name="Grigoriev I.V."/>
        </authorList>
    </citation>
    <scope>NUCLEOTIDE SEQUENCE</scope>
    <source>
        <strain evidence="4">CBS 247.69</strain>
    </source>
</reference>
<dbReference type="InterPro" id="IPR043708">
    <property type="entry name" value="DUF5648"/>
</dbReference>
<keyword evidence="2" id="KW-0732">Signal</keyword>